<reference evidence="2" key="1">
    <citation type="submission" date="2016-10" db="EMBL/GenBank/DDBJ databases">
        <authorList>
            <person name="Varghese N."/>
            <person name="Submissions S."/>
        </authorList>
    </citation>
    <scope>NUCLEOTIDE SEQUENCE [LARGE SCALE GENOMIC DNA]</scope>
    <source>
        <strain evidence="2">IBRC-M 10761</strain>
    </source>
</reference>
<gene>
    <name evidence="1" type="ORF">SAMN05192553_1251</name>
</gene>
<keyword evidence="2" id="KW-1185">Reference proteome</keyword>
<dbReference type="AlphaFoldDB" id="A0A1H7C1C4"/>
<sequence length="51" mass="5823">MLLQPWSSVRIKMKFGGFTCFEVEKLLLAAVHSSNNSEKTKLALFMISRYA</sequence>
<organism evidence="1 2">
    <name type="scientific">Cyclobacterium xiamenense</name>
    <dbReference type="NCBI Taxonomy" id="1297121"/>
    <lineage>
        <taxon>Bacteria</taxon>
        <taxon>Pseudomonadati</taxon>
        <taxon>Bacteroidota</taxon>
        <taxon>Cytophagia</taxon>
        <taxon>Cytophagales</taxon>
        <taxon>Cyclobacteriaceae</taxon>
        <taxon>Cyclobacterium</taxon>
    </lineage>
</organism>
<name>A0A1H7C1C4_9BACT</name>
<evidence type="ECO:0000313" key="2">
    <source>
        <dbReference type="Proteomes" id="UP000199403"/>
    </source>
</evidence>
<protein>
    <submittedName>
        <fullName evidence="1">Uncharacterized protein</fullName>
    </submittedName>
</protein>
<accession>A0A1H7C1C4</accession>
<dbReference type="Proteomes" id="UP000199403">
    <property type="component" value="Unassembled WGS sequence"/>
</dbReference>
<dbReference type="EMBL" id="FNZH01000025">
    <property type="protein sequence ID" value="SEJ83256.1"/>
    <property type="molecule type" value="Genomic_DNA"/>
</dbReference>
<proteinExistence type="predicted"/>
<evidence type="ECO:0000313" key="1">
    <source>
        <dbReference type="EMBL" id="SEJ83256.1"/>
    </source>
</evidence>